<dbReference type="Pfam" id="PF01243">
    <property type="entry name" value="PNPOx_N"/>
    <property type="match status" value="1"/>
</dbReference>
<dbReference type="InterPro" id="IPR012349">
    <property type="entry name" value="Split_barrel_FMN-bd"/>
</dbReference>
<name>A0ABP7H7M1_9ACTN</name>
<reference evidence="5" key="1">
    <citation type="journal article" date="2019" name="Int. J. Syst. Evol. Microbiol.">
        <title>The Global Catalogue of Microorganisms (GCM) 10K type strain sequencing project: providing services to taxonomists for standard genome sequencing and annotation.</title>
        <authorList>
            <consortium name="The Broad Institute Genomics Platform"/>
            <consortium name="The Broad Institute Genome Sequencing Center for Infectious Disease"/>
            <person name="Wu L."/>
            <person name="Ma J."/>
        </authorList>
    </citation>
    <scope>NUCLEOTIDE SEQUENCE [LARGE SCALE GENOMIC DNA]</scope>
    <source>
        <strain evidence="5">JCM 16908</strain>
    </source>
</reference>
<accession>A0ABP7H7M1</accession>
<dbReference type="SUPFAM" id="SSF50475">
    <property type="entry name" value="FMN-binding split barrel"/>
    <property type="match status" value="1"/>
</dbReference>
<keyword evidence="1" id="KW-0560">Oxidoreductase</keyword>
<dbReference type="PANTHER" id="PTHR35176:SF2">
    <property type="entry name" value="F420H(2)-DEPENDENT REDUCTASE RV1155"/>
    <property type="match status" value="1"/>
</dbReference>
<evidence type="ECO:0000256" key="1">
    <source>
        <dbReference type="ARBA" id="ARBA00023002"/>
    </source>
</evidence>
<dbReference type="RefSeq" id="WP_344933074.1">
    <property type="nucleotide sequence ID" value="NZ_BAAAZR010000001.1"/>
</dbReference>
<keyword evidence="5" id="KW-1185">Reference proteome</keyword>
<evidence type="ECO:0000256" key="2">
    <source>
        <dbReference type="SAM" id="MobiDB-lite"/>
    </source>
</evidence>
<dbReference type="InterPro" id="IPR052019">
    <property type="entry name" value="F420H2_bilvrd_red/Heme_oxyg"/>
</dbReference>
<dbReference type="Proteomes" id="UP001500888">
    <property type="component" value="Unassembled WGS sequence"/>
</dbReference>
<dbReference type="EMBL" id="BAAAZR010000001">
    <property type="protein sequence ID" value="GAA3787531.1"/>
    <property type="molecule type" value="Genomic_DNA"/>
</dbReference>
<sequence length="159" mass="17376">MDQVGNGPAEGGRAGTGATGADDQARARMRDARVARLATAAENGMPHLVPVTFALDGDLIVTAIDHKPKTTTRLRRIRNIQANPKVCVLVDHYDDDWTHLWWVRADGLASVVEREEERAAALAPLVAKYAQYTDRVPEGPVIVIQVTRYASWSYSGGLQ</sequence>
<protein>
    <submittedName>
        <fullName evidence="4">TIGR03668 family PPOX class F420-dependent oxidoreductase</fullName>
    </submittedName>
</protein>
<feature type="domain" description="Pyridoxamine 5'-phosphate oxidase N-terminal" evidence="3">
    <location>
        <begin position="22"/>
        <end position="152"/>
    </location>
</feature>
<comment type="caution">
    <text evidence="4">The sequence shown here is derived from an EMBL/GenBank/DDBJ whole genome shotgun (WGS) entry which is preliminary data.</text>
</comment>
<dbReference type="InterPro" id="IPR011576">
    <property type="entry name" value="Pyridox_Oxase_N"/>
</dbReference>
<dbReference type="NCBIfam" id="TIGR03668">
    <property type="entry name" value="Rv0121_F420"/>
    <property type="match status" value="1"/>
</dbReference>
<gene>
    <name evidence="4" type="ORF">GCM10022226_02290</name>
</gene>
<evidence type="ECO:0000313" key="5">
    <source>
        <dbReference type="Proteomes" id="UP001500888"/>
    </source>
</evidence>
<dbReference type="Gene3D" id="2.30.110.10">
    <property type="entry name" value="Electron Transport, Fmn-binding Protein, Chain A"/>
    <property type="match status" value="1"/>
</dbReference>
<organism evidence="4 5">
    <name type="scientific">Sphaerisporangium flaviroseum</name>
    <dbReference type="NCBI Taxonomy" id="509199"/>
    <lineage>
        <taxon>Bacteria</taxon>
        <taxon>Bacillati</taxon>
        <taxon>Actinomycetota</taxon>
        <taxon>Actinomycetes</taxon>
        <taxon>Streptosporangiales</taxon>
        <taxon>Streptosporangiaceae</taxon>
        <taxon>Sphaerisporangium</taxon>
    </lineage>
</organism>
<feature type="compositionally biased region" description="Gly residues" evidence="2">
    <location>
        <begin position="8"/>
        <end position="18"/>
    </location>
</feature>
<evidence type="ECO:0000313" key="4">
    <source>
        <dbReference type="EMBL" id="GAA3787531.1"/>
    </source>
</evidence>
<feature type="region of interest" description="Disordered" evidence="2">
    <location>
        <begin position="1"/>
        <end position="26"/>
    </location>
</feature>
<proteinExistence type="predicted"/>
<evidence type="ECO:0000259" key="3">
    <source>
        <dbReference type="Pfam" id="PF01243"/>
    </source>
</evidence>
<dbReference type="InterPro" id="IPR019967">
    <property type="entry name" value="F420-dep_enz_PPOX_Rv0121"/>
</dbReference>
<dbReference type="PANTHER" id="PTHR35176">
    <property type="entry name" value="HEME OXYGENASE HI_0854-RELATED"/>
    <property type="match status" value="1"/>
</dbReference>